<accession>A0ACC2QDU0</accession>
<evidence type="ECO:0000313" key="1">
    <source>
        <dbReference type="EMBL" id="KAJ8713860.1"/>
    </source>
</evidence>
<organism evidence="1 2">
    <name type="scientific">Mythimna loreyi</name>
    <dbReference type="NCBI Taxonomy" id="667449"/>
    <lineage>
        <taxon>Eukaryota</taxon>
        <taxon>Metazoa</taxon>
        <taxon>Ecdysozoa</taxon>
        <taxon>Arthropoda</taxon>
        <taxon>Hexapoda</taxon>
        <taxon>Insecta</taxon>
        <taxon>Pterygota</taxon>
        <taxon>Neoptera</taxon>
        <taxon>Endopterygota</taxon>
        <taxon>Lepidoptera</taxon>
        <taxon>Glossata</taxon>
        <taxon>Ditrysia</taxon>
        <taxon>Noctuoidea</taxon>
        <taxon>Noctuidae</taxon>
        <taxon>Noctuinae</taxon>
        <taxon>Hadenini</taxon>
        <taxon>Mythimna</taxon>
    </lineage>
</organism>
<reference evidence="1" key="1">
    <citation type="submission" date="2023-03" db="EMBL/GenBank/DDBJ databases">
        <title>Chromosome-level genomes of two armyworms, Mythimna separata and Mythimna loreyi, provide insights into the biosynthesis and reception of sex pheromones.</title>
        <authorList>
            <person name="Zhao H."/>
        </authorList>
    </citation>
    <scope>NUCLEOTIDE SEQUENCE</scope>
    <source>
        <strain evidence="1">BeijingLab</strain>
    </source>
</reference>
<evidence type="ECO:0000313" key="2">
    <source>
        <dbReference type="Proteomes" id="UP001231649"/>
    </source>
</evidence>
<sequence length="301" mass="34718">MESFLMTTKEPRKLGWEPKWEKGFKVRYDYNPLSILFGTSFMDLPQSKDSAVEMGWKQTPKPDLHTEFASLELWCPQCNNVCVLFDDTGYVAGMLIAFNMKQHSNAIYNWTTQGFKDWNTMDKSGNISEYKYTAIYYSSPEYLKTSAEARVASRNPETLLQDKYVYVSGINGKLHPISTNVTEIVNTELSNFTLQACIPWMGDHYYYQMTKELECNDELFPFFPLIFAGRLVGMGFVSYGKYETEEGCTNYFETSFKTAVKVIIPRGPECLYELANSAGRITMHTYFIKKPTDILCLPKLW</sequence>
<comment type="caution">
    <text evidence="1">The sequence shown here is derived from an EMBL/GenBank/DDBJ whole genome shotgun (WGS) entry which is preliminary data.</text>
</comment>
<dbReference type="EMBL" id="CM056796">
    <property type="protein sequence ID" value="KAJ8713860.1"/>
    <property type="molecule type" value="Genomic_DNA"/>
</dbReference>
<protein>
    <submittedName>
        <fullName evidence="1">Uncharacterized protein</fullName>
    </submittedName>
</protein>
<keyword evidence="2" id="KW-1185">Reference proteome</keyword>
<proteinExistence type="predicted"/>
<dbReference type="Proteomes" id="UP001231649">
    <property type="component" value="Chromosome 20"/>
</dbReference>
<gene>
    <name evidence="1" type="ORF">PYW08_007480</name>
</gene>
<name>A0ACC2QDU0_9NEOP</name>